<keyword evidence="2" id="KW-1185">Reference proteome</keyword>
<gene>
    <name evidence="1" type="ORF">SAMN04490355_103934</name>
</gene>
<protein>
    <submittedName>
        <fullName evidence="1">Uncharacterized protein</fullName>
    </submittedName>
</protein>
<reference evidence="2" key="1">
    <citation type="submission" date="2016-10" db="EMBL/GenBank/DDBJ databases">
        <authorList>
            <person name="Varghese N."/>
            <person name="Submissions S."/>
        </authorList>
    </citation>
    <scope>NUCLEOTIDE SEQUENCE [LARGE SCALE GENOMIC DNA]</scope>
    <source>
        <strain evidence="2">DSM 13327</strain>
    </source>
</reference>
<evidence type="ECO:0000313" key="2">
    <source>
        <dbReference type="Proteomes" id="UP000199520"/>
    </source>
</evidence>
<name>A0A1I4MYB0_9FIRM</name>
<dbReference type="EMBL" id="FOTS01000039">
    <property type="protein sequence ID" value="SFM08208.1"/>
    <property type="molecule type" value="Genomic_DNA"/>
</dbReference>
<proteinExistence type="predicted"/>
<sequence length="305" mass="35473">MKNHLYKKIVFSIMMLVMLMVINGCTNLGKQNQAAEETNGKEDRVTMDEFNAMLQKEDSKVRDVFEFINKKIAAVTPQNASIMLDALENKQKTVMVKMKDTYEADSIQLKMAKYFKGDLRDSALHEIQDQDIRELLLETRSNGFKVETAEGFYFPVIDYSLYKQYRANVTPDIAAYMDIMAVESNITPAKDAGLMISWEEIMKRGISQEQFLQEYKDSPKAADVEKLLKNYLIFALYGTNNTPLFQYENKQMVPAAKEIYQKFTWNGSGRFSKVMAEYLILIKNNKYRLTQEVDEYRKKVIQEFQ</sequence>
<dbReference type="RefSeq" id="WP_090940675.1">
    <property type="nucleotide sequence ID" value="NZ_FOTS01000039.1"/>
</dbReference>
<dbReference type="Proteomes" id="UP000199520">
    <property type="component" value="Unassembled WGS sequence"/>
</dbReference>
<evidence type="ECO:0000313" key="1">
    <source>
        <dbReference type="EMBL" id="SFM08208.1"/>
    </source>
</evidence>
<accession>A0A1I4MYB0</accession>
<organism evidence="1 2">
    <name type="scientific">Pelosinus propionicus DSM 13327</name>
    <dbReference type="NCBI Taxonomy" id="1123291"/>
    <lineage>
        <taxon>Bacteria</taxon>
        <taxon>Bacillati</taxon>
        <taxon>Bacillota</taxon>
        <taxon>Negativicutes</taxon>
        <taxon>Selenomonadales</taxon>
        <taxon>Sporomusaceae</taxon>
        <taxon>Pelosinus</taxon>
    </lineage>
</organism>
<dbReference type="STRING" id="1123291.SAMN04490355_103934"/>
<dbReference type="AlphaFoldDB" id="A0A1I4MYB0"/>
<dbReference type="OrthoDB" id="1707591at2"/>